<evidence type="ECO:0000256" key="1">
    <source>
        <dbReference type="SAM" id="MobiDB-lite"/>
    </source>
</evidence>
<proteinExistence type="predicted"/>
<dbReference type="GO" id="GO:0016757">
    <property type="term" value="F:glycosyltransferase activity"/>
    <property type="evidence" value="ECO:0007669"/>
    <property type="project" value="UniProtKB-KW"/>
</dbReference>
<feature type="region of interest" description="Disordered" evidence="1">
    <location>
        <begin position="125"/>
        <end position="152"/>
    </location>
</feature>
<dbReference type="EC" id="2.4.-.-" evidence="3"/>
<feature type="compositionally biased region" description="Basic and acidic residues" evidence="1">
    <location>
        <begin position="125"/>
        <end position="146"/>
    </location>
</feature>
<sequence length="263" mass="29966">MPESTGRLSYCTTCKNRLWQLRDTLPDNLRRVSEDGNSEIVLVNYNSDDELDTWVRQFQPHIDDGTLRYLHQRTEPHFHASKAKNLAHLAATGSHLINLDADNYIGDTVPTWRTQWEARPDLLIHGFSPDESRPQRSTEEAARLRPDSSTGTYGRIGLPRTRFLALGGYDEQLLPSAHEDQDLMDRAEAAGLPIIRHPQSGRAAIRNSHRETMRHSGIPLEWWDARNLNKQRSAENLHLGRLIANPGRPPVKVLLNFSEETAF</sequence>
<keyword evidence="3" id="KW-0328">Glycosyltransferase</keyword>
<dbReference type="InterPro" id="IPR029044">
    <property type="entry name" value="Nucleotide-diphossugar_trans"/>
</dbReference>
<reference evidence="3" key="1">
    <citation type="submission" date="2024-07" db="EMBL/GenBank/DDBJ databases">
        <authorList>
            <person name="Yu S.T."/>
        </authorList>
    </citation>
    <scope>NUCLEOTIDE SEQUENCE</scope>
    <source>
        <strain evidence="3">Y1</strain>
    </source>
</reference>
<keyword evidence="3" id="KW-0808">Transferase</keyword>
<evidence type="ECO:0000259" key="2">
    <source>
        <dbReference type="Pfam" id="PF00535"/>
    </source>
</evidence>
<dbReference type="RefSeq" id="WP_369185575.1">
    <property type="nucleotide sequence ID" value="NZ_CP163445.1"/>
</dbReference>
<feature type="domain" description="Glycosyltransferase 2-like" evidence="2">
    <location>
        <begin position="11"/>
        <end position="105"/>
    </location>
</feature>
<dbReference type="Pfam" id="PF00535">
    <property type="entry name" value="Glycos_transf_2"/>
    <property type="match status" value="1"/>
</dbReference>
<dbReference type="SUPFAM" id="SSF53448">
    <property type="entry name" value="Nucleotide-diphospho-sugar transferases"/>
    <property type="match status" value="1"/>
</dbReference>
<dbReference type="EMBL" id="CP163445">
    <property type="protein sequence ID" value="XDQ83449.1"/>
    <property type="molecule type" value="Genomic_DNA"/>
</dbReference>
<dbReference type="AlphaFoldDB" id="A0AB39TWJ5"/>
<dbReference type="Gene3D" id="3.90.550.10">
    <property type="entry name" value="Spore Coat Polysaccharide Biosynthesis Protein SpsA, Chain A"/>
    <property type="match status" value="1"/>
</dbReference>
<dbReference type="InterPro" id="IPR001173">
    <property type="entry name" value="Glyco_trans_2-like"/>
</dbReference>
<accession>A0AB39TWJ5</accession>
<dbReference type="CDD" id="cd00761">
    <property type="entry name" value="Glyco_tranf_GTA_type"/>
    <property type="match status" value="1"/>
</dbReference>
<protein>
    <submittedName>
        <fullName evidence="3">Glycosyltransferase family 2 protein</fullName>
        <ecNumber evidence="3">2.4.-.-</ecNumber>
    </submittedName>
</protein>
<name>A0AB39TWJ5_9ACTN</name>
<evidence type="ECO:0000313" key="3">
    <source>
        <dbReference type="EMBL" id="XDQ83449.1"/>
    </source>
</evidence>
<organism evidence="3">
    <name type="scientific">Streptomyces sp. Y1</name>
    <dbReference type="NCBI Taxonomy" id="3238634"/>
    <lineage>
        <taxon>Bacteria</taxon>
        <taxon>Bacillati</taxon>
        <taxon>Actinomycetota</taxon>
        <taxon>Actinomycetes</taxon>
        <taxon>Kitasatosporales</taxon>
        <taxon>Streptomycetaceae</taxon>
        <taxon>Streptomyces</taxon>
    </lineage>
</organism>
<gene>
    <name evidence="3" type="ORF">AB2U05_35540</name>
</gene>